<dbReference type="CDD" id="cd04243">
    <property type="entry name" value="AAK_AK-HSDH-like"/>
    <property type="match status" value="1"/>
</dbReference>
<name>A0A2S2DW07_9BACT</name>
<evidence type="ECO:0000313" key="29">
    <source>
        <dbReference type="EMBL" id="AWL09533.1"/>
    </source>
</evidence>
<evidence type="ECO:0000256" key="13">
    <source>
        <dbReference type="ARBA" id="ARBA00022723"/>
    </source>
</evidence>
<dbReference type="SUPFAM" id="SSF55347">
    <property type="entry name" value="Glyceraldehyde-3-phosphate dehydrogenase-like, C-terminal domain"/>
    <property type="match status" value="1"/>
</dbReference>
<dbReference type="GO" id="GO:0004412">
    <property type="term" value="F:homoserine dehydrogenase activity"/>
    <property type="evidence" value="ECO:0007669"/>
    <property type="project" value="UniProtKB-EC"/>
</dbReference>
<dbReference type="NCBIfam" id="NF007003">
    <property type="entry name" value="PRK09466.1"/>
    <property type="match status" value="1"/>
</dbReference>
<dbReference type="InterPro" id="IPR005106">
    <property type="entry name" value="Asp/hSer_DH_NAD-bd"/>
</dbReference>
<evidence type="ECO:0000256" key="12">
    <source>
        <dbReference type="ARBA" id="ARBA00022697"/>
    </source>
</evidence>
<dbReference type="InterPro" id="IPR042199">
    <property type="entry name" value="AsparK_Bifunc_asparK/hSer_DH"/>
</dbReference>
<dbReference type="EC" id="1.1.1.3" evidence="29"/>
<evidence type="ECO:0000256" key="23">
    <source>
        <dbReference type="ARBA" id="ARBA00023268"/>
    </source>
</evidence>
<keyword evidence="19" id="KW-0520">NAD</keyword>
<comment type="catalytic activity">
    <reaction evidence="27">
        <text>L-homoserine + NAD(+) = L-aspartate 4-semialdehyde + NADH + H(+)</text>
        <dbReference type="Rhea" id="RHEA:15757"/>
        <dbReference type="ChEBI" id="CHEBI:15378"/>
        <dbReference type="ChEBI" id="CHEBI:57476"/>
        <dbReference type="ChEBI" id="CHEBI:57540"/>
        <dbReference type="ChEBI" id="CHEBI:57945"/>
        <dbReference type="ChEBI" id="CHEBI:537519"/>
        <dbReference type="EC" id="1.1.1.3"/>
    </reaction>
    <physiologicalReaction direction="right-to-left" evidence="27">
        <dbReference type="Rhea" id="RHEA:15759"/>
    </physiologicalReaction>
</comment>
<keyword evidence="23" id="KW-0511">Multifunctional enzyme</keyword>
<dbReference type="InterPro" id="IPR036291">
    <property type="entry name" value="NAD(P)-bd_dom_sf"/>
</dbReference>
<comment type="similarity">
    <text evidence="7">In the C-terminal section; belongs to the homoserine dehydrogenase family.</text>
</comment>
<dbReference type="PROSITE" id="PS01042">
    <property type="entry name" value="HOMOSER_DHGENASE"/>
    <property type="match status" value="1"/>
</dbReference>
<dbReference type="InterPro" id="IPR002912">
    <property type="entry name" value="ACT_dom"/>
</dbReference>
<dbReference type="SUPFAM" id="SSF51735">
    <property type="entry name" value="NAD(P)-binding Rossmann-fold domains"/>
    <property type="match status" value="1"/>
</dbReference>
<proteinExistence type="inferred from homology"/>
<protein>
    <submittedName>
        <fullName evidence="29">Aspartate kinase</fullName>
        <ecNumber evidence="29">1.1.1.3</ecNumber>
        <ecNumber evidence="29">2.7.2.4</ecNumber>
    </submittedName>
</protein>
<comment type="subunit">
    <text evidence="9">Homotetramer.</text>
</comment>
<dbReference type="NCBIfam" id="NF006959">
    <property type="entry name" value="PRK09436.1"/>
    <property type="match status" value="1"/>
</dbReference>
<evidence type="ECO:0000256" key="25">
    <source>
        <dbReference type="ARBA" id="ARBA00048561"/>
    </source>
</evidence>
<sequence length="820" mass="89256">MEKILKFGGTSCGSVESIQSVLSVIESNWKSSKQFAVVFSAMSGVTNSLLEAGKWASQGKEPYLPLIETIETRHFEVIKHFIPLKGQSQVIAHIRTLVNELRDVLKGIALVKEISPKTSDLLVSFGERLSTSLITAILKEKGLPALFVDARQFIKTNDTFGKSEVDFVQTNALIHTFFEQHAQEICLITGFIGSNAQGETTTLGRGGSDYTASVIGAALDVKEIEIWTDVDGMMTADPRKVSNAFTIPSISYAEAMELTHFGAKVIYPPSLQPAFAKNIPIRVLNTFNLNFKGTVVSKEQKPNPYIITGISSIDSLALVNLQGSGMIGVAGVSAKLFTVLAREKISVILISQASSEHSICFAIEPQNAIRVSEILEVEFAQEMAIGDIEGIDIQSNLSVIAVVGEGMRKHTGVSGKLFSVLGKNGINIVATAQGSSELNISVVIEQKDLSKALNVIHETFFFSKLKTLHLFLVGTGLIGKTLLDQLAGQERYLAKYRGLKVKLVGIANSRQQLIQEKGIDVKTALGQLAQHGKSQDLPAFIEKIKALNLPNSIFADCTADKQIYSHYLGLFKSNISVVTPNKVANSGPYPLYAELHQTALEKGVKFLYETNVGAGLPVINTLQGLIASGDRFEKIEGILSGTLSFIFNQFKPGRSFAEVLREAKAKGYTEPDPREDLSGMDVARKILILSREIGLKLEFSDITIEKIIPPACEQAATVDDFFLELEKANDYFEKMVASASERGHVLRYIAALENQKITIGLREIDAQHPFYQMDGADNVIAFTTKRYHDRPLVIKGPGAGAEVTASGVFADIVSMGSYLA</sequence>
<evidence type="ECO:0000256" key="8">
    <source>
        <dbReference type="ARBA" id="ARBA00010046"/>
    </source>
</evidence>
<keyword evidence="11 29" id="KW-0808">Transferase</keyword>
<evidence type="ECO:0000256" key="2">
    <source>
        <dbReference type="ARBA" id="ARBA00004766"/>
    </source>
</evidence>
<dbReference type="Pfam" id="PF03447">
    <property type="entry name" value="NAD_binding_3"/>
    <property type="match status" value="1"/>
</dbReference>
<keyword evidence="12" id="KW-0791">Threonine biosynthesis</keyword>
<evidence type="ECO:0000256" key="22">
    <source>
        <dbReference type="ARBA" id="ARBA00023167"/>
    </source>
</evidence>
<evidence type="ECO:0000256" key="20">
    <source>
        <dbReference type="ARBA" id="ARBA00023053"/>
    </source>
</evidence>
<dbReference type="NCBIfam" id="TIGR00657">
    <property type="entry name" value="asp_kinases"/>
    <property type="match status" value="1"/>
</dbReference>
<evidence type="ECO:0000256" key="21">
    <source>
        <dbReference type="ARBA" id="ARBA00023154"/>
    </source>
</evidence>
<dbReference type="Pfam" id="PF00696">
    <property type="entry name" value="AA_kinase"/>
    <property type="match status" value="1"/>
</dbReference>
<dbReference type="GO" id="GO:0046872">
    <property type="term" value="F:metal ion binding"/>
    <property type="evidence" value="ECO:0007669"/>
    <property type="project" value="UniProtKB-KW"/>
</dbReference>
<feature type="domain" description="ACT" evidence="28">
    <location>
        <begin position="402"/>
        <end position="470"/>
    </location>
</feature>
<keyword evidence="20" id="KW-0915">Sodium</keyword>
<dbReference type="GO" id="GO:0009090">
    <property type="term" value="P:homoserine biosynthetic process"/>
    <property type="evidence" value="ECO:0007669"/>
    <property type="project" value="UniProtKB-ARBA"/>
</dbReference>
<comment type="pathway">
    <text evidence="2">Amino-acid biosynthesis; L-lysine biosynthesis via DAP pathway; (S)-tetrahydrodipicolinate from L-aspartate: step 1/4.</text>
</comment>
<accession>A0A2S2DW07</accession>
<dbReference type="UniPathway" id="UPA00051">
    <property type="reaction ID" value="UER00462"/>
</dbReference>
<dbReference type="UniPathway" id="UPA00050">
    <property type="reaction ID" value="UER00063"/>
</dbReference>
<comment type="catalytic activity">
    <reaction evidence="26">
        <text>L-homoserine + NADP(+) = L-aspartate 4-semialdehyde + NADPH + H(+)</text>
        <dbReference type="Rhea" id="RHEA:15761"/>
        <dbReference type="ChEBI" id="CHEBI:15378"/>
        <dbReference type="ChEBI" id="CHEBI:57476"/>
        <dbReference type="ChEBI" id="CHEBI:57783"/>
        <dbReference type="ChEBI" id="CHEBI:58349"/>
        <dbReference type="ChEBI" id="CHEBI:537519"/>
        <dbReference type="EC" id="1.1.1.3"/>
    </reaction>
    <physiologicalReaction direction="right-to-left" evidence="26">
        <dbReference type="Rhea" id="RHEA:15763"/>
    </physiologicalReaction>
</comment>
<dbReference type="GO" id="GO:0009088">
    <property type="term" value="P:threonine biosynthetic process"/>
    <property type="evidence" value="ECO:0007669"/>
    <property type="project" value="UniProtKB-UniPathway"/>
</dbReference>
<keyword evidence="13" id="KW-0479">Metal-binding</keyword>
<gene>
    <name evidence="29" type="primary">thrA</name>
    <name evidence="29" type="ORF">HME7025_01681</name>
</gene>
<evidence type="ECO:0000256" key="4">
    <source>
        <dbReference type="ARBA" id="ARBA00005056"/>
    </source>
</evidence>
<dbReference type="Gene3D" id="3.40.50.720">
    <property type="entry name" value="NAD(P)-binding Rossmann-like Domain"/>
    <property type="match status" value="1"/>
</dbReference>
<evidence type="ECO:0000256" key="24">
    <source>
        <dbReference type="ARBA" id="ARBA00044938"/>
    </source>
</evidence>
<evidence type="ECO:0000256" key="27">
    <source>
        <dbReference type="ARBA" id="ARBA00049031"/>
    </source>
</evidence>
<keyword evidence="22" id="KW-0486">Methionine biosynthesis</keyword>
<dbReference type="InterPro" id="IPR001341">
    <property type="entry name" value="Asp_kinase"/>
</dbReference>
<dbReference type="Gene3D" id="1.20.120.1320">
    <property type="entry name" value="Aspartokinase, catalytic domain"/>
    <property type="match status" value="1"/>
</dbReference>
<dbReference type="GO" id="GO:0005524">
    <property type="term" value="F:ATP binding"/>
    <property type="evidence" value="ECO:0007669"/>
    <property type="project" value="UniProtKB-KW"/>
</dbReference>
<dbReference type="Pfam" id="PF22468">
    <property type="entry name" value="ACT_9"/>
    <property type="match status" value="2"/>
</dbReference>
<keyword evidence="16" id="KW-0067">ATP-binding</keyword>
<reference evidence="30" key="1">
    <citation type="submission" date="2018-05" db="EMBL/GenBank/DDBJ databases">
        <title>Pseudarcicella sp. HME7025 Genome sequencing and assembly.</title>
        <authorList>
            <person name="Kim H."/>
            <person name="Kang H."/>
            <person name="Joh K."/>
        </authorList>
    </citation>
    <scope>NUCLEOTIDE SEQUENCE [LARGE SCALE GENOMIC DNA]</scope>
    <source>
        <strain evidence="30">HME7025</strain>
    </source>
</reference>
<dbReference type="PANTHER" id="PTHR43070:SF5">
    <property type="entry name" value="HOMOSERINE DEHYDROGENASE"/>
    <property type="match status" value="1"/>
</dbReference>
<dbReference type="InterPro" id="IPR001342">
    <property type="entry name" value="HDH_cat"/>
</dbReference>
<comment type="function">
    <text evidence="24">Bifunctional aspartate kinase and homoserine dehydrogenase that catalyzes the first and the third steps toward the synthesis of lysine, methionine and threonine from aspartate.</text>
</comment>
<evidence type="ECO:0000256" key="11">
    <source>
        <dbReference type="ARBA" id="ARBA00022679"/>
    </source>
</evidence>
<dbReference type="Proteomes" id="UP000245468">
    <property type="component" value="Chromosome"/>
</dbReference>
<evidence type="ECO:0000256" key="14">
    <source>
        <dbReference type="ARBA" id="ARBA00022741"/>
    </source>
</evidence>
<evidence type="ECO:0000256" key="1">
    <source>
        <dbReference type="ARBA" id="ARBA00001920"/>
    </source>
</evidence>
<dbReference type="GO" id="GO:0004072">
    <property type="term" value="F:aspartate kinase activity"/>
    <property type="evidence" value="ECO:0007669"/>
    <property type="project" value="UniProtKB-EC"/>
</dbReference>
<dbReference type="AlphaFoldDB" id="A0A2S2DW07"/>
<evidence type="ECO:0000259" key="28">
    <source>
        <dbReference type="PROSITE" id="PS51671"/>
    </source>
</evidence>
<evidence type="ECO:0000256" key="19">
    <source>
        <dbReference type="ARBA" id="ARBA00023027"/>
    </source>
</evidence>
<dbReference type="GO" id="GO:0050661">
    <property type="term" value="F:NADP binding"/>
    <property type="evidence" value="ECO:0007669"/>
    <property type="project" value="InterPro"/>
</dbReference>
<dbReference type="FunFam" id="3.30.360.10:FF:000006">
    <property type="entry name" value="Bifunctional aspartokinase/homoserine dehydrogenase"/>
    <property type="match status" value="1"/>
</dbReference>
<evidence type="ECO:0000256" key="15">
    <source>
        <dbReference type="ARBA" id="ARBA00022777"/>
    </source>
</evidence>
<dbReference type="InterPro" id="IPR049638">
    <property type="entry name" value="AK-HD"/>
</dbReference>
<dbReference type="EC" id="2.7.2.4" evidence="29"/>
<dbReference type="InterPro" id="IPR001048">
    <property type="entry name" value="Asp/Glu/Uridylate_kinase"/>
</dbReference>
<dbReference type="Pfam" id="PF00742">
    <property type="entry name" value="Homoserine_dh"/>
    <property type="match status" value="1"/>
</dbReference>
<keyword evidence="21" id="KW-0457">Lysine biosynthesis</keyword>
<dbReference type="Gene3D" id="3.30.360.10">
    <property type="entry name" value="Dihydrodipicolinate Reductase, domain 2"/>
    <property type="match status" value="1"/>
</dbReference>
<dbReference type="PIRSF" id="PIRSF000727">
    <property type="entry name" value="ThrA"/>
    <property type="match status" value="1"/>
</dbReference>
<evidence type="ECO:0000256" key="7">
    <source>
        <dbReference type="ARBA" id="ARBA00007952"/>
    </source>
</evidence>
<dbReference type="InterPro" id="IPR054352">
    <property type="entry name" value="ACT_Aspartokinase"/>
</dbReference>
<evidence type="ECO:0000313" key="30">
    <source>
        <dbReference type="Proteomes" id="UP000245468"/>
    </source>
</evidence>
<comment type="pathway">
    <text evidence="5">Amino-acid biosynthesis; L-methionine biosynthesis via de novo pathway; L-homoserine from L-aspartate: step 3/3.</text>
</comment>
<evidence type="ECO:0000256" key="3">
    <source>
        <dbReference type="ARBA" id="ARBA00004986"/>
    </source>
</evidence>
<evidence type="ECO:0000256" key="16">
    <source>
        <dbReference type="ARBA" id="ARBA00022840"/>
    </source>
</evidence>
<evidence type="ECO:0000256" key="17">
    <source>
        <dbReference type="ARBA" id="ARBA00022857"/>
    </source>
</evidence>
<evidence type="ECO:0000256" key="9">
    <source>
        <dbReference type="ARBA" id="ARBA00011881"/>
    </source>
</evidence>
<dbReference type="Gene3D" id="3.30.2130.10">
    <property type="entry name" value="VC0802-like"/>
    <property type="match status" value="1"/>
</dbReference>
<dbReference type="FunFam" id="3.30.2130.10:FF:000001">
    <property type="entry name" value="Bifunctional aspartokinase/homoserine dehydrogenase"/>
    <property type="match status" value="1"/>
</dbReference>
<keyword evidence="17" id="KW-0521">NADP</keyword>
<evidence type="ECO:0000256" key="26">
    <source>
        <dbReference type="ARBA" id="ARBA00048841"/>
    </source>
</evidence>
<dbReference type="GO" id="GO:0009086">
    <property type="term" value="P:methionine biosynthetic process"/>
    <property type="evidence" value="ECO:0007669"/>
    <property type="project" value="UniProtKB-KW"/>
</dbReference>
<dbReference type="SUPFAM" id="SSF55021">
    <property type="entry name" value="ACT-like"/>
    <property type="match status" value="2"/>
</dbReference>
<dbReference type="RefSeq" id="WP_109323211.1">
    <property type="nucleotide sequence ID" value="NZ_CP029346.1"/>
</dbReference>
<dbReference type="CDD" id="cd04922">
    <property type="entry name" value="ACT_AKi-HSDH-ThrA_2"/>
    <property type="match status" value="1"/>
</dbReference>
<dbReference type="KEGG" id="psez:HME7025_01681"/>
<evidence type="ECO:0000256" key="10">
    <source>
        <dbReference type="ARBA" id="ARBA00022605"/>
    </source>
</evidence>
<evidence type="ECO:0000256" key="6">
    <source>
        <dbReference type="ARBA" id="ARBA00005139"/>
    </source>
</evidence>
<dbReference type="EMBL" id="CP029346">
    <property type="protein sequence ID" value="AWL09533.1"/>
    <property type="molecule type" value="Genomic_DNA"/>
</dbReference>
<keyword evidence="10" id="KW-0028">Amino-acid biosynthesis</keyword>
<dbReference type="InterPro" id="IPR036393">
    <property type="entry name" value="AceGlu_kinase-like_sf"/>
</dbReference>
<dbReference type="InterPro" id="IPR019811">
    <property type="entry name" value="HDH_CS"/>
</dbReference>
<evidence type="ECO:0000256" key="5">
    <source>
        <dbReference type="ARBA" id="ARBA00005062"/>
    </source>
</evidence>
<comment type="catalytic activity">
    <reaction evidence="25">
        <text>L-aspartate + ATP = 4-phospho-L-aspartate + ADP</text>
        <dbReference type="Rhea" id="RHEA:23776"/>
        <dbReference type="ChEBI" id="CHEBI:29991"/>
        <dbReference type="ChEBI" id="CHEBI:30616"/>
        <dbReference type="ChEBI" id="CHEBI:57535"/>
        <dbReference type="ChEBI" id="CHEBI:456216"/>
        <dbReference type="EC" id="2.7.2.4"/>
    </reaction>
    <physiologicalReaction direction="left-to-right" evidence="25">
        <dbReference type="Rhea" id="RHEA:23777"/>
    </physiologicalReaction>
</comment>
<dbReference type="UniPathway" id="UPA00034">
    <property type="reaction ID" value="UER00015"/>
</dbReference>
<dbReference type="PANTHER" id="PTHR43070">
    <property type="match status" value="1"/>
</dbReference>
<dbReference type="OrthoDB" id="9799110at2"/>
<organism evidence="29 30">
    <name type="scientific">Aquirufa nivalisilvae</name>
    <dbReference type="NCBI Taxonomy" id="2516557"/>
    <lineage>
        <taxon>Bacteria</taxon>
        <taxon>Pseudomonadati</taxon>
        <taxon>Bacteroidota</taxon>
        <taxon>Cytophagia</taxon>
        <taxon>Cytophagales</taxon>
        <taxon>Flectobacillaceae</taxon>
        <taxon>Aquirufa</taxon>
    </lineage>
</organism>
<comment type="pathway">
    <text evidence="3">Amino-acid biosynthesis; L-methionine biosynthesis via de novo pathway; L-homoserine from L-aspartate: step 1/3.</text>
</comment>
<comment type="cofactor">
    <cofactor evidence="1">
        <name>a metal cation</name>
        <dbReference type="ChEBI" id="CHEBI:25213"/>
    </cofactor>
</comment>
<dbReference type="InterPro" id="IPR045865">
    <property type="entry name" value="ACT-like_dom_sf"/>
</dbReference>
<keyword evidence="30" id="KW-1185">Reference proteome</keyword>
<dbReference type="GO" id="GO:0009089">
    <property type="term" value="P:lysine biosynthetic process via diaminopimelate"/>
    <property type="evidence" value="ECO:0007669"/>
    <property type="project" value="UniProtKB-UniPathway"/>
</dbReference>
<dbReference type="SUPFAM" id="SSF53633">
    <property type="entry name" value="Carbamate kinase-like"/>
    <property type="match status" value="1"/>
</dbReference>
<comment type="pathway">
    <text evidence="4">Amino-acid biosynthesis; L-threonine biosynthesis; L-threonine from L-aspartate: step 3/5.</text>
</comment>
<comment type="pathway">
    <text evidence="6">Amino-acid biosynthesis; L-threonine biosynthesis; L-threonine from L-aspartate: step 1/5.</text>
</comment>
<dbReference type="Gene3D" id="3.40.1160.10">
    <property type="entry name" value="Acetylglutamate kinase-like"/>
    <property type="match status" value="1"/>
</dbReference>
<keyword evidence="15 29" id="KW-0418">Kinase</keyword>
<keyword evidence="18 29" id="KW-0560">Oxidoreductase</keyword>
<comment type="similarity">
    <text evidence="8">In the N-terminal section; belongs to the aspartokinase family.</text>
</comment>
<dbReference type="InterPro" id="IPR011147">
    <property type="entry name" value="Bifunc_Aspkin/hSer_DH"/>
</dbReference>
<dbReference type="PROSITE" id="PS51671">
    <property type="entry name" value="ACT"/>
    <property type="match status" value="1"/>
</dbReference>
<keyword evidence="14" id="KW-0547">Nucleotide-binding</keyword>
<dbReference type="CDD" id="cd04921">
    <property type="entry name" value="ACT_AKi-HSDH-ThrA-like_1"/>
    <property type="match status" value="1"/>
</dbReference>
<evidence type="ECO:0000256" key="18">
    <source>
        <dbReference type="ARBA" id="ARBA00023002"/>
    </source>
</evidence>